<evidence type="ECO:0000256" key="1">
    <source>
        <dbReference type="SAM" id="Phobius"/>
    </source>
</evidence>
<keyword evidence="1" id="KW-0812">Transmembrane</keyword>
<feature type="transmembrane region" description="Helical" evidence="1">
    <location>
        <begin position="43"/>
        <end position="62"/>
    </location>
</feature>
<feature type="transmembrane region" description="Helical" evidence="1">
    <location>
        <begin position="98"/>
        <end position="117"/>
    </location>
</feature>
<gene>
    <name evidence="2" type="ORF">BCAMP_10885</name>
</gene>
<accession>W7CH93</accession>
<organism evidence="2 3">
    <name type="scientific">Brochothrix campestris FSL F6-1037</name>
    <dbReference type="NCBI Taxonomy" id="1265861"/>
    <lineage>
        <taxon>Bacteria</taxon>
        <taxon>Bacillati</taxon>
        <taxon>Bacillota</taxon>
        <taxon>Bacilli</taxon>
        <taxon>Bacillales</taxon>
        <taxon>Listeriaceae</taxon>
        <taxon>Brochothrix</taxon>
    </lineage>
</organism>
<dbReference type="EMBL" id="AODH01000047">
    <property type="protein sequence ID" value="EUJ36312.1"/>
    <property type="molecule type" value="Genomic_DNA"/>
</dbReference>
<keyword evidence="3" id="KW-1185">Reference proteome</keyword>
<keyword evidence="1" id="KW-1133">Transmembrane helix</keyword>
<dbReference type="InterPro" id="IPR025912">
    <property type="entry name" value="YrvL"/>
</dbReference>
<reference evidence="2 3" key="1">
    <citation type="submission" date="2012-12" db="EMBL/GenBank/DDBJ databases">
        <title>Novel taxa of Listeriaceae from agricultural environments in the United States.</title>
        <authorList>
            <person name="den Bakker H.C."/>
            <person name="Allred A."/>
            <person name="Warchocki S."/>
            <person name="Wright E.M."/>
            <person name="Burrell A."/>
            <person name="Nightingale K.K."/>
            <person name="Kephart D."/>
            <person name="Wiedmann M."/>
        </authorList>
    </citation>
    <scope>NUCLEOTIDE SEQUENCE [LARGE SCALE GENOMIC DNA]</scope>
    <source>
        <strain evidence="2 3">FSL F6-1037</strain>
    </source>
</reference>
<evidence type="ECO:0000313" key="3">
    <source>
        <dbReference type="Proteomes" id="UP000019243"/>
    </source>
</evidence>
<dbReference type="Pfam" id="PF14184">
    <property type="entry name" value="YrvL"/>
    <property type="match status" value="1"/>
</dbReference>
<dbReference type="Proteomes" id="UP000019243">
    <property type="component" value="Unassembled WGS sequence"/>
</dbReference>
<protein>
    <submittedName>
        <fullName evidence="2">Integral inner membrane protein</fullName>
    </submittedName>
</protein>
<comment type="caution">
    <text evidence="2">The sequence shown here is derived from an EMBL/GenBank/DDBJ whole genome shotgun (WGS) entry which is preliminary data.</text>
</comment>
<proteinExistence type="predicted"/>
<keyword evidence="1" id="KW-0472">Membrane</keyword>
<name>W7CH93_9LIST</name>
<evidence type="ECO:0000313" key="2">
    <source>
        <dbReference type="EMBL" id="EUJ36312.1"/>
    </source>
</evidence>
<feature type="transmembrane region" description="Helical" evidence="1">
    <location>
        <begin position="7"/>
        <end position="31"/>
    </location>
</feature>
<dbReference type="RefSeq" id="WP_035315381.1">
    <property type="nucleotide sequence ID" value="NZ_AODH01000047.1"/>
</dbReference>
<sequence>MKREKLFEVAIVIVIVLLLGALIFGLMLGVLNFAGIKYESKGAMVAFIGLVVLLDLLTYLPFQAIGRFVGRRWRVIWYVIENTVTIVCADYLMSSVELTPLTLVIVGLLFAAFEYALDDKKP</sequence>
<dbReference type="STRING" id="1265861.BCAMP_10885"/>
<dbReference type="AlphaFoldDB" id="W7CH93"/>